<dbReference type="EMBL" id="WLCG01000016">
    <property type="protein sequence ID" value="MTB65194.1"/>
    <property type="molecule type" value="Genomic_DNA"/>
</dbReference>
<evidence type="ECO:0000256" key="4">
    <source>
        <dbReference type="ARBA" id="ARBA00022842"/>
    </source>
</evidence>
<comment type="cofactor">
    <cofactor evidence="1">
        <name>Mg(2+)</name>
        <dbReference type="ChEBI" id="CHEBI:18420"/>
    </cofactor>
</comment>
<evidence type="ECO:0000256" key="1">
    <source>
        <dbReference type="ARBA" id="ARBA00001946"/>
    </source>
</evidence>
<accession>A0A6I4RV07</accession>
<dbReference type="GO" id="GO:0046872">
    <property type="term" value="F:metal ion binding"/>
    <property type="evidence" value="ECO:0007669"/>
    <property type="project" value="UniProtKB-KW"/>
</dbReference>
<comment type="caution">
    <text evidence="6">The sequence shown here is derived from an EMBL/GenBank/DDBJ whole genome shotgun (WGS) entry which is preliminary data.</text>
</comment>
<dbReference type="Proteomes" id="UP000435423">
    <property type="component" value="Unassembled WGS sequence"/>
</dbReference>
<evidence type="ECO:0000256" key="3">
    <source>
        <dbReference type="ARBA" id="ARBA00022801"/>
    </source>
</evidence>
<dbReference type="InterPro" id="IPR023214">
    <property type="entry name" value="HAD_sf"/>
</dbReference>
<protein>
    <submittedName>
        <fullName evidence="6">HAD-IA family hydrolase</fullName>
    </submittedName>
</protein>
<keyword evidence="7" id="KW-1185">Reference proteome</keyword>
<dbReference type="EMBL" id="WUBJ01000015">
    <property type="protein sequence ID" value="MWV57182.1"/>
    <property type="molecule type" value="Genomic_DNA"/>
</dbReference>
<dbReference type="Pfam" id="PF13419">
    <property type="entry name" value="HAD_2"/>
    <property type="match status" value="1"/>
</dbReference>
<dbReference type="Gene3D" id="1.10.150.240">
    <property type="entry name" value="Putative phosphatase, domain 2"/>
    <property type="match status" value="1"/>
</dbReference>
<reference evidence="5 7" key="2">
    <citation type="submission" date="2019-11" db="EMBL/GenBank/DDBJ databases">
        <title>Streptococcis sp. isolated from the respiratory tract of Marmot.</title>
        <authorList>
            <person name="Zhang G."/>
        </authorList>
    </citation>
    <scope>NUCLEOTIDE SEQUENCE [LARGE SCALE GENOMIC DNA]</scope>
    <source>
        <strain evidence="7">zg-86</strain>
        <strain evidence="5">Zg-86</strain>
    </source>
</reference>
<sequence length="215" mass="24320">MRGLLDTSLWSAYDVGSTLIDETVSYRRFANECALVLRSHGKQVSAAEFLEKMKEIAALGEAPIRSAWSWYGLPASLRPRWKHVDEILYPDVIPTLNYLSQFYHLGIIANQGRGLEERLEVFGIRHFFDRIICSEEIGYKKPNRAIFDVALADANCRAEDAIYIGDRMDNDILPAKAVGMRTVHILQGIGPRDCPNTRLESDITIQQLSDLCSLF</sequence>
<dbReference type="GO" id="GO:0044281">
    <property type="term" value="P:small molecule metabolic process"/>
    <property type="evidence" value="ECO:0007669"/>
    <property type="project" value="UniProtKB-ARBA"/>
</dbReference>
<keyword evidence="2" id="KW-0479">Metal-binding</keyword>
<dbReference type="PANTHER" id="PTHR46470">
    <property type="entry name" value="N-ACYLNEURAMINATE-9-PHOSPHATASE"/>
    <property type="match status" value="1"/>
</dbReference>
<keyword evidence="4" id="KW-0460">Magnesium</keyword>
<keyword evidence="3 6" id="KW-0378">Hydrolase</keyword>
<reference evidence="6 8" key="1">
    <citation type="submission" date="2019-10" db="EMBL/GenBank/DDBJ databases">
        <title>Streptococcis sp, isolated from the respiratory tract of Marmot.</title>
        <authorList>
            <person name="Zhang G."/>
        </authorList>
    </citation>
    <scope>NUCLEOTIDE SEQUENCE [LARGE SCALE GENOMIC DNA]</scope>
    <source>
        <strain evidence="8">zg-70</strain>
        <strain evidence="6">Zg-70</strain>
    </source>
</reference>
<name>A0A6I4RV07_9STRE</name>
<dbReference type="AlphaFoldDB" id="A0A6I4RV07"/>
<evidence type="ECO:0000313" key="5">
    <source>
        <dbReference type="EMBL" id="MTB65194.1"/>
    </source>
</evidence>
<evidence type="ECO:0000313" key="8">
    <source>
        <dbReference type="Proteomes" id="UP000435423"/>
    </source>
</evidence>
<dbReference type="GO" id="GO:0016791">
    <property type="term" value="F:phosphatase activity"/>
    <property type="evidence" value="ECO:0007669"/>
    <property type="project" value="TreeGrafter"/>
</dbReference>
<dbReference type="InterPro" id="IPR041492">
    <property type="entry name" value="HAD_2"/>
</dbReference>
<dbReference type="NCBIfam" id="TIGR01549">
    <property type="entry name" value="HAD-SF-IA-v1"/>
    <property type="match status" value="1"/>
</dbReference>
<dbReference type="SUPFAM" id="SSF56784">
    <property type="entry name" value="HAD-like"/>
    <property type="match status" value="1"/>
</dbReference>
<dbReference type="InterPro" id="IPR006439">
    <property type="entry name" value="HAD-SF_hydro_IA"/>
</dbReference>
<dbReference type="Proteomes" id="UP000435060">
    <property type="component" value="Unassembled WGS sequence"/>
</dbReference>
<dbReference type="InterPro" id="IPR051400">
    <property type="entry name" value="HAD-like_hydrolase"/>
</dbReference>
<gene>
    <name evidence="5" type="ORF">GGG87_09325</name>
    <name evidence="6" type="ORF">GGH11_09365</name>
</gene>
<proteinExistence type="predicted"/>
<dbReference type="InterPro" id="IPR023198">
    <property type="entry name" value="PGP-like_dom2"/>
</dbReference>
<dbReference type="InterPro" id="IPR036412">
    <property type="entry name" value="HAD-like_sf"/>
</dbReference>
<dbReference type="PANTHER" id="PTHR46470:SF2">
    <property type="entry name" value="GLYCERALDEHYDE 3-PHOSPHATE PHOSPHATASE"/>
    <property type="match status" value="1"/>
</dbReference>
<evidence type="ECO:0000313" key="7">
    <source>
        <dbReference type="Proteomes" id="UP000435060"/>
    </source>
</evidence>
<dbReference type="Gene3D" id="3.40.50.1000">
    <property type="entry name" value="HAD superfamily/HAD-like"/>
    <property type="match status" value="1"/>
</dbReference>
<dbReference type="RefSeq" id="WP_154609104.1">
    <property type="nucleotide sequence ID" value="NZ_CP072115.1"/>
</dbReference>
<evidence type="ECO:0000256" key="2">
    <source>
        <dbReference type="ARBA" id="ARBA00022723"/>
    </source>
</evidence>
<organism evidence="6 8">
    <name type="scientific">Streptococcus zhangguiae</name>
    <dbReference type="NCBI Taxonomy" id="2664091"/>
    <lineage>
        <taxon>Bacteria</taxon>
        <taxon>Bacillati</taxon>
        <taxon>Bacillota</taxon>
        <taxon>Bacilli</taxon>
        <taxon>Lactobacillales</taxon>
        <taxon>Streptococcaceae</taxon>
        <taxon>Streptococcus</taxon>
    </lineage>
</organism>
<evidence type="ECO:0000313" key="6">
    <source>
        <dbReference type="EMBL" id="MWV57182.1"/>
    </source>
</evidence>